<comment type="caution">
    <text evidence="10">The sequence shown here is derived from an EMBL/GenBank/DDBJ whole genome shotgun (WGS) entry which is preliminary data.</text>
</comment>
<dbReference type="SUPFAM" id="SSF50249">
    <property type="entry name" value="Nucleic acid-binding proteins"/>
    <property type="match status" value="1"/>
</dbReference>
<evidence type="ECO:0000256" key="1">
    <source>
        <dbReference type="ARBA" id="ARBA00003065"/>
    </source>
</evidence>
<evidence type="ECO:0000259" key="9">
    <source>
        <dbReference type="Pfam" id="PF11967"/>
    </source>
</evidence>
<keyword evidence="6 8" id="KW-0234">DNA repair</keyword>
<dbReference type="RefSeq" id="WP_062020933.1">
    <property type="nucleotide sequence ID" value="NZ_JAKRCZ010000006.1"/>
</dbReference>
<dbReference type="Proteomes" id="UP000243589">
    <property type="component" value="Unassembled WGS sequence"/>
</dbReference>
<dbReference type="Gene3D" id="6.20.220.20">
    <property type="entry name" value="Recombination protein O, zinc-binding domain"/>
    <property type="match status" value="1"/>
</dbReference>
<feature type="domain" description="DNA replication/recombination mediator RecO N-terminal" evidence="9">
    <location>
        <begin position="1"/>
        <end position="79"/>
    </location>
</feature>
<protein>
    <recommendedName>
        <fullName evidence="3 8">DNA repair protein RecO</fullName>
    </recommendedName>
    <alternativeName>
        <fullName evidence="7 8">Recombination protein O</fullName>
    </alternativeName>
</protein>
<dbReference type="PANTHER" id="PTHR33991">
    <property type="entry name" value="DNA REPAIR PROTEIN RECO"/>
    <property type="match status" value="1"/>
</dbReference>
<evidence type="ECO:0000256" key="6">
    <source>
        <dbReference type="ARBA" id="ARBA00023204"/>
    </source>
</evidence>
<dbReference type="Gene3D" id="2.40.50.140">
    <property type="entry name" value="Nucleic acid-binding proteins"/>
    <property type="match status" value="1"/>
</dbReference>
<keyword evidence="5 8" id="KW-0233">DNA recombination</keyword>
<dbReference type="EMBL" id="LQQC01000010">
    <property type="protein sequence ID" value="KXZ57994.1"/>
    <property type="molecule type" value="Genomic_DNA"/>
</dbReference>
<keyword evidence="4 8" id="KW-0227">DNA damage</keyword>
<dbReference type="HAMAP" id="MF_00201">
    <property type="entry name" value="RecO"/>
    <property type="match status" value="1"/>
</dbReference>
<dbReference type="GO" id="GO:0043590">
    <property type="term" value="C:bacterial nucleoid"/>
    <property type="evidence" value="ECO:0007669"/>
    <property type="project" value="TreeGrafter"/>
</dbReference>
<evidence type="ECO:0000256" key="3">
    <source>
        <dbReference type="ARBA" id="ARBA00021310"/>
    </source>
</evidence>
<evidence type="ECO:0000256" key="2">
    <source>
        <dbReference type="ARBA" id="ARBA00007452"/>
    </source>
</evidence>
<dbReference type="NCBIfam" id="TIGR00613">
    <property type="entry name" value="reco"/>
    <property type="match status" value="1"/>
</dbReference>
<dbReference type="InterPro" id="IPR042242">
    <property type="entry name" value="RecO_C"/>
</dbReference>
<evidence type="ECO:0000256" key="7">
    <source>
        <dbReference type="ARBA" id="ARBA00033409"/>
    </source>
</evidence>
<dbReference type="Pfam" id="PF11967">
    <property type="entry name" value="RecO_N"/>
    <property type="match status" value="1"/>
</dbReference>
<evidence type="ECO:0000313" key="10">
    <source>
        <dbReference type="EMBL" id="KXZ57994.1"/>
    </source>
</evidence>
<evidence type="ECO:0000256" key="4">
    <source>
        <dbReference type="ARBA" id="ARBA00022763"/>
    </source>
</evidence>
<gene>
    <name evidence="8 10" type="primary">recO</name>
    <name evidence="10" type="ORF">Bravens_01026</name>
</gene>
<evidence type="ECO:0000256" key="8">
    <source>
        <dbReference type="HAMAP-Rule" id="MF_00201"/>
    </source>
</evidence>
<reference evidence="10 11" key="1">
    <citation type="submission" date="2016-01" db="EMBL/GenBank/DDBJ databases">
        <title>Use of Whole Genome Sequencing to ascertain that Brevibacterium massiliense (Roux, Raoult 2009) is a later heterotypic synonym of Brevibacterium ravenspurgense (Mages 2008).</title>
        <authorList>
            <person name="Bernier A.-M."/>
            <person name="Burdz T."/>
            <person name="Huynh C."/>
            <person name="Pachecho A.L."/>
            <person name="Wiebe D."/>
            <person name="Bonner C."/>
            <person name="Bernard K."/>
        </authorList>
    </citation>
    <scope>NUCLEOTIDE SEQUENCE [LARGE SCALE GENOMIC DNA]</scope>
    <source>
        <strain evidence="10 11">CCUG56047</strain>
    </source>
</reference>
<dbReference type="Pfam" id="PF02565">
    <property type="entry name" value="RecO_C"/>
    <property type="match status" value="1"/>
</dbReference>
<organism evidence="10 11">
    <name type="scientific">Brevibacterium ravenspurgense</name>
    <dbReference type="NCBI Taxonomy" id="479117"/>
    <lineage>
        <taxon>Bacteria</taxon>
        <taxon>Bacillati</taxon>
        <taxon>Actinomycetota</taxon>
        <taxon>Actinomycetes</taxon>
        <taxon>Micrococcales</taxon>
        <taxon>Brevibacteriaceae</taxon>
        <taxon>Brevibacterium</taxon>
    </lineage>
</organism>
<dbReference type="PANTHER" id="PTHR33991:SF1">
    <property type="entry name" value="DNA REPAIR PROTEIN RECO"/>
    <property type="match status" value="1"/>
</dbReference>
<dbReference type="InterPro" id="IPR022572">
    <property type="entry name" value="DNA_rep/recomb_RecO_N"/>
</dbReference>
<dbReference type="InterPro" id="IPR012340">
    <property type="entry name" value="NA-bd_OB-fold"/>
</dbReference>
<dbReference type="GO" id="GO:0006310">
    <property type="term" value="P:DNA recombination"/>
    <property type="evidence" value="ECO:0007669"/>
    <property type="project" value="UniProtKB-UniRule"/>
</dbReference>
<comment type="similarity">
    <text evidence="2 8">Belongs to the RecO family.</text>
</comment>
<dbReference type="GO" id="GO:0006302">
    <property type="term" value="P:double-strand break repair"/>
    <property type="evidence" value="ECO:0007669"/>
    <property type="project" value="TreeGrafter"/>
</dbReference>
<name>A0A150H7K2_9MICO</name>
<proteinExistence type="inferred from homology"/>
<sequence>MRKYRDAGVVLGTHKLGEADRIVTILTRRSGVVRAVAKGVRRTSSRFGSRLEPLMMIDLQANRGRNLDVVTQVELIEPFAQGLISDYDYYTAGSVMAETALRLTEDDPHTEDQFLLLVAALRSMCRREHPARSSLDAYLIRAMSLAGWAPSLIDCARCGAPGPHRAFSLEAGGAVCRACRRGGEHLPGPDALAYLHRISTADWPEPGTVADYDVQAASKVVTAFVQWHLERRVKSLALLER</sequence>
<dbReference type="AlphaFoldDB" id="A0A150H7K2"/>
<comment type="function">
    <text evidence="1 8">Involved in DNA repair and RecF pathway recombination.</text>
</comment>
<evidence type="ECO:0000256" key="5">
    <source>
        <dbReference type="ARBA" id="ARBA00023172"/>
    </source>
</evidence>
<dbReference type="SUPFAM" id="SSF57863">
    <property type="entry name" value="ArfGap/RecO-like zinc finger"/>
    <property type="match status" value="1"/>
</dbReference>
<dbReference type="InterPro" id="IPR003717">
    <property type="entry name" value="RecO"/>
</dbReference>
<dbReference type="Gene3D" id="1.20.1440.120">
    <property type="entry name" value="Recombination protein O, C-terminal domain"/>
    <property type="match status" value="1"/>
</dbReference>
<accession>A0A150H7K2</accession>
<evidence type="ECO:0000313" key="11">
    <source>
        <dbReference type="Proteomes" id="UP000243589"/>
    </source>
</evidence>
<dbReference type="InterPro" id="IPR037278">
    <property type="entry name" value="ARFGAP/RecO"/>
</dbReference>
<dbReference type="PATRIC" id="fig|479117.4.peg.1024"/>
<keyword evidence="11" id="KW-1185">Reference proteome</keyword>